<sequence>MMTIETARMPKENAMNRSALAIGLATATLFGASAASAAAPPKPVYIHMNGANEFLERLVFVRPGQKVVFVNEDTGAHAILGYSPQTGAASKTFDAPALAGTPGKGHKVHTYSISFRHQGPEWYYCPVHAELAKAPGGVWLPKVRPGVHGFGTPMAGLIIVTTDPALLKDNPATSASKILPGYFGG</sequence>
<organism evidence="2 3">
    <name type="scientific">Acidiphilium multivorum (strain DSM 11245 / JCM 8867 / NBRC 100883 / AIU 301)</name>
    <dbReference type="NCBI Taxonomy" id="926570"/>
    <lineage>
        <taxon>Bacteria</taxon>
        <taxon>Pseudomonadati</taxon>
        <taxon>Pseudomonadota</taxon>
        <taxon>Alphaproteobacteria</taxon>
        <taxon>Acetobacterales</taxon>
        <taxon>Acidocellaceae</taxon>
        <taxon>Acidiphilium</taxon>
    </lineage>
</organism>
<dbReference type="EMBL" id="AP012035">
    <property type="protein sequence ID" value="BAJ79609.1"/>
    <property type="molecule type" value="Genomic_DNA"/>
</dbReference>
<dbReference type="InterPro" id="IPR008972">
    <property type="entry name" value="Cupredoxin"/>
</dbReference>
<dbReference type="KEGG" id="amv:ACMV_02620"/>
<dbReference type="HOGENOM" id="CLU_1458316_0_0_5"/>
<protein>
    <recommendedName>
        <fullName evidence="4">Cupredoxin</fullName>
    </recommendedName>
</protein>
<gene>
    <name evidence="2" type="ordered locus">ACMV_02620</name>
</gene>
<accession>F0J223</accession>
<dbReference type="Proteomes" id="UP000007100">
    <property type="component" value="Chromosome"/>
</dbReference>
<name>F0J223_ACIMA</name>
<feature type="chain" id="PRO_5003254580" description="Cupredoxin" evidence="1">
    <location>
        <begin position="38"/>
        <end position="185"/>
    </location>
</feature>
<reference evidence="2 3" key="1">
    <citation type="submission" date="2010-12" db="EMBL/GenBank/DDBJ databases">
        <title>Whole genome sequence of Acidiphilium multivorum AIU301.</title>
        <authorList>
            <person name="Narita-Yamada S."/>
            <person name="Nakamura S."/>
            <person name="Ito N."/>
            <person name="Takarada H."/>
            <person name="Katano Y."/>
            <person name="Nakazawa H."/>
            <person name="Hosoyama A."/>
            <person name="Yamada R."/>
            <person name="Fujita N."/>
        </authorList>
    </citation>
    <scope>NUCLEOTIDE SEQUENCE [LARGE SCALE GENOMIC DNA]</scope>
    <source>
        <strain evidence="3">DSM 11245 / JCM 8867 / AIU301</strain>
    </source>
</reference>
<keyword evidence="3" id="KW-1185">Reference proteome</keyword>
<dbReference type="Gene3D" id="2.60.40.420">
    <property type="entry name" value="Cupredoxins - blue copper proteins"/>
    <property type="match status" value="1"/>
</dbReference>
<proteinExistence type="predicted"/>
<keyword evidence="1" id="KW-0732">Signal</keyword>
<evidence type="ECO:0008006" key="4">
    <source>
        <dbReference type="Google" id="ProtNLM"/>
    </source>
</evidence>
<evidence type="ECO:0000313" key="3">
    <source>
        <dbReference type="Proteomes" id="UP000007100"/>
    </source>
</evidence>
<dbReference type="AlphaFoldDB" id="F0J223"/>
<feature type="signal peptide" evidence="1">
    <location>
        <begin position="1"/>
        <end position="37"/>
    </location>
</feature>
<evidence type="ECO:0000313" key="2">
    <source>
        <dbReference type="EMBL" id="BAJ79609.1"/>
    </source>
</evidence>
<evidence type="ECO:0000256" key="1">
    <source>
        <dbReference type="SAM" id="SignalP"/>
    </source>
</evidence>
<dbReference type="SUPFAM" id="SSF49503">
    <property type="entry name" value="Cupredoxins"/>
    <property type="match status" value="1"/>
</dbReference>